<dbReference type="Pfam" id="PF04082">
    <property type="entry name" value="Fungal_trans"/>
    <property type="match status" value="1"/>
</dbReference>
<dbReference type="CDD" id="cd12148">
    <property type="entry name" value="fungal_TF_MHR"/>
    <property type="match status" value="1"/>
</dbReference>
<dbReference type="Gene3D" id="3.40.50.1950">
    <property type="entry name" value="Flavin prenyltransferase-like"/>
    <property type="match status" value="1"/>
</dbReference>
<dbReference type="EMBL" id="PXOA01000072">
    <property type="protein sequence ID" value="RFU81070.1"/>
    <property type="molecule type" value="Genomic_DNA"/>
</dbReference>
<dbReference type="GO" id="GO:0004659">
    <property type="term" value="F:prenyltransferase activity"/>
    <property type="evidence" value="ECO:0007669"/>
    <property type="project" value="UniProtKB-KW"/>
</dbReference>
<dbReference type="PANTHER" id="PTHR43374">
    <property type="entry name" value="FLAVIN PRENYLTRANSFERASE"/>
    <property type="match status" value="1"/>
</dbReference>
<dbReference type="OrthoDB" id="5126881at2759"/>
<evidence type="ECO:0000259" key="7">
    <source>
        <dbReference type="Pfam" id="PF02441"/>
    </source>
</evidence>
<evidence type="ECO:0000313" key="9">
    <source>
        <dbReference type="EMBL" id="RFU81070.1"/>
    </source>
</evidence>
<feature type="domain" description="Xylanolytic transcriptional activator regulatory" evidence="8">
    <location>
        <begin position="185"/>
        <end position="284"/>
    </location>
</feature>
<dbReference type="InterPro" id="IPR003382">
    <property type="entry name" value="Flavoprotein"/>
</dbReference>
<feature type="compositionally biased region" description="Polar residues" evidence="6">
    <location>
        <begin position="1"/>
        <end position="15"/>
    </location>
</feature>
<dbReference type="SUPFAM" id="SSF52507">
    <property type="entry name" value="Homo-oligomeric flavin-containing Cys decarboxylases, HFCD"/>
    <property type="match status" value="1"/>
</dbReference>
<evidence type="ECO:0000259" key="8">
    <source>
        <dbReference type="Pfam" id="PF04082"/>
    </source>
</evidence>
<feature type="region of interest" description="Disordered" evidence="6">
    <location>
        <begin position="1"/>
        <end position="24"/>
    </location>
</feature>
<evidence type="ECO:0000256" key="2">
    <source>
        <dbReference type="ARBA" id="ARBA00022630"/>
    </source>
</evidence>
<evidence type="ECO:0000256" key="1">
    <source>
        <dbReference type="ARBA" id="ARBA00022602"/>
    </source>
</evidence>
<sequence length="517" mass="56107">MDAPSRQANTISGDTAKSIDQDRIDRVLRSKRVYQGPACISRSAWASPIGARDGDAPNEDEPAASPRICASPGGSGAVNRSAEEALTAASPIASNDVTGEQPYSGGTSVLAQLHLLDPDSFRDIAEDAVPILGLQNTFVIDPFLDTTTPQARWTALQNILPDKSEVLTGQLRDPDKTSEQWFSNKSTAYIALLLATLTSGSHFSLPQTSESSERCLQLVRRTFKALQLANYLFRPSLDIIQALLILGNALQNFGQSDGAWVLLETTVRLAQALGLHMEAARQKPGEVGRKVRAVWTPESHSYLTTETQGRHGVAGRSFEPLSRSPCRRRSHWLSPASQDTELSSALTYVDIMHNLQRVLVGVMSKEVVPDLALATRLVRDITVTAIVVANPILGISLDSHARMSPHADSQRIRRERIVVAMTGATGSSIGIKLLLTLRRLHVETHLIMSKWAEETLKYETDYHPSNVKALGDHVYSIHDMAAAVSSGSFQNDGMVVVPCSMKTLTAISSGFGDDLIS</sequence>
<evidence type="ECO:0000313" key="10">
    <source>
        <dbReference type="Proteomes" id="UP000266272"/>
    </source>
</evidence>
<dbReference type="NCBIfam" id="TIGR00421">
    <property type="entry name" value="ubiX_pad"/>
    <property type="match status" value="1"/>
</dbReference>
<organism evidence="9 10">
    <name type="scientific">Trichoderma arundinaceum</name>
    <dbReference type="NCBI Taxonomy" id="490622"/>
    <lineage>
        <taxon>Eukaryota</taxon>
        <taxon>Fungi</taxon>
        <taxon>Dikarya</taxon>
        <taxon>Ascomycota</taxon>
        <taxon>Pezizomycotina</taxon>
        <taxon>Sordariomycetes</taxon>
        <taxon>Hypocreomycetidae</taxon>
        <taxon>Hypocreales</taxon>
        <taxon>Hypocreaceae</taxon>
        <taxon>Trichoderma</taxon>
    </lineage>
</organism>
<dbReference type="STRING" id="490622.A0A395NY85"/>
<dbReference type="GO" id="GO:0003677">
    <property type="term" value="F:DNA binding"/>
    <property type="evidence" value="ECO:0007669"/>
    <property type="project" value="InterPro"/>
</dbReference>
<keyword evidence="4" id="KW-0808">Transferase</keyword>
<keyword evidence="3" id="KW-0288">FMN</keyword>
<dbReference type="GO" id="GO:0008270">
    <property type="term" value="F:zinc ion binding"/>
    <property type="evidence" value="ECO:0007669"/>
    <property type="project" value="InterPro"/>
</dbReference>
<keyword evidence="5" id="KW-0539">Nucleus</keyword>
<dbReference type="GO" id="GO:0016831">
    <property type="term" value="F:carboxy-lyase activity"/>
    <property type="evidence" value="ECO:0007669"/>
    <property type="project" value="TreeGrafter"/>
</dbReference>
<evidence type="ECO:0000256" key="5">
    <source>
        <dbReference type="ARBA" id="ARBA00023242"/>
    </source>
</evidence>
<keyword evidence="10" id="KW-1185">Reference proteome</keyword>
<dbReference type="Proteomes" id="UP000266272">
    <property type="component" value="Unassembled WGS sequence"/>
</dbReference>
<dbReference type="AlphaFoldDB" id="A0A395NY85"/>
<gene>
    <name evidence="9" type="ORF">TARUN_1163</name>
</gene>
<feature type="domain" description="Flavoprotein" evidence="7">
    <location>
        <begin position="416"/>
        <end position="516"/>
    </location>
</feature>
<keyword evidence="1" id="KW-0637">Prenyltransferase</keyword>
<proteinExistence type="predicted"/>
<protein>
    <submittedName>
        <fullName evidence="9">Phenylacrylic acid decarboxylase</fullName>
    </submittedName>
</protein>
<dbReference type="Pfam" id="PF02441">
    <property type="entry name" value="Flavoprotein"/>
    <property type="match status" value="1"/>
</dbReference>
<evidence type="ECO:0000256" key="3">
    <source>
        <dbReference type="ARBA" id="ARBA00022643"/>
    </source>
</evidence>
<accession>A0A395NY85</accession>
<feature type="region of interest" description="Disordered" evidence="6">
    <location>
        <begin position="48"/>
        <end position="80"/>
    </location>
</feature>
<dbReference type="InterPro" id="IPR036551">
    <property type="entry name" value="Flavin_trans-like"/>
</dbReference>
<dbReference type="PANTHER" id="PTHR43374:SF1">
    <property type="entry name" value="FLAVIN PRENYLTRANSFERASE PAD1, MITOCHONDRIAL"/>
    <property type="match status" value="1"/>
</dbReference>
<dbReference type="GO" id="GO:0006351">
    <property type="term" value="P:DNA-templated transcription"/>
    <property type="evidence" value="ECO:0007669"/>
    <property type="project" value="InterPro"/>
</dbReference>
<reference evidence="9 10" key="1">
    <citation type="journal article" date="2018" name="PLoS Pathog.">
        <title>Evolution of structural diversity of trichothecenes, a family of toxins produced by plant pathogenic and entomopathogenic fungi.</title>
        <authorList>
            <person name="Proctor R.H."/>
            <person name="McCormick S.P."/>
            <person name="Kim H.S."/>
            <person name="Cardoza R.E."/>
            <person name="Stanley A.M."/>
            <person name="Lindo L."/>
            <person name="Kelly A."/>
            <person name="Brown D.W."/>
            <person name="Lee T."/>
            <person name="Vaughan M.M."/>
            <person name="Alexander N.J."/>
            <person name="Busman M."/>
            <person name="Gutierrez S."/>
        </authorList>
    </citation>
    <scope>NUCLEOTIDE SEQUENCE [LARGE SCALE GENOMIC DNA]</scope>
    <source>
        <strain evidence="9 10">IBT 40837</strain>
    </source>
</reference>
<keyword evidence="2" id="KW-0285">Flavoprotein</keyword>
<dbReference type="InterPro" id="IPR004507">
    <property type="entry name" value="UbiX-like"/>
</dbReference>
<evidence type="ECO:0000256" key="6">
    <source>
        <dbReference type="SAM" id="MobiDB-lite"/>
    </source>
</evidence>
<evidence type="ECO:0000256" key="4">
    <source>
        <dbReference type="ARBA" id="ARBA00022679"/>
    </source>
</evidence>
<dbReference type="InterPro" id="IPR007219">
    <property type="entry name" value="XnlR_reg_dom"/>
</dbReference>
<name>A0A395NY85_TRIAR</name>
<comment type="caution">
    <text evidence="9">The sequence shown here is derived from an EMBL/GenBank/DDBJ whole genome shotgun (WGS) entry which is preliminary data.</text>
</comment>